<accession>A0A926DH53</accession>
<dbReference type="RefSeq" id="WP_178618901.1">
    <property type="nucleotide sequence ID" value="NZ_JACRSS010000003.1"/>
</dbReference>
<dbReference type="InterPro" id="IPR036237">
    <property type="entry name" value="Xyl_isomerase-like_sf"/>
</dbReference>
<gene>
    <name evidence="2" type="ORF">H8693_07040</name>
</gene>
<dbReference type="PANTHER" id="PTHR12110">
    <property type="entry name" value="HYDROXYPYRUVATE ISOMERASE"/>
    <property type="match status" value="1"/>
</dbReference>
<dbReference type="InterPro" id="IPR050312">
    <property type="entry name" value="IolE/XylAMocC-like"/>
</dbReference>
<evidence type="ECO:0000259" key="1">
    <source>
        <dbReference type="Pfam" id="PF01261"/>
    </source>
</evidence>
<proteinExistence type="predicted"/>
<dbReference type="SUPFAM" id="SSF51658">
    <property type="entry name" value="Xylose isomerase-like"/>
    <property type="match status" value="1"/>
</dbReference>
<evidence type="ECO:0000313" key="2">
    <source>
        <dbReference type="EMBL" id="MBC8538688.1"/>
    </source>
</evidence>
<sequence>MKLSFSTLGCPRMSFGDILAIAKDLSYDGIEIRGVMHVIDAPDIREFSPEKREKTMARLKELGLAIPILTSACDLHVPARWEADFAMAKRYVDTAKAMNIPYVRVLADRNPAPEGEVDDALVAANLSAICGYAAAQGVEILVETNGVYADTARLRKLIDAVNQPNLGVLWDFNHPYRFFGEAPETTMENIGALVKHCHVKDSEMQDGEMAYCMVGYGDVPVKKCIALLKQSGYDGYFSLEWVKRWNMSLEEPGIAFAKYAGFMRNL</sequence>
<dbReference type="AlphaFoldDB" id="A0A926DH53"/>
<dbReference type="Gene3D" id="3.20.20.150">
    <property type="entry name" value="Divalent-metal-dependent TIM barrel enzymes"/>
    <property type="match status" value="1"/>
</dbReference>
<organism evidence="2 3">
    <name type="scientific">Guopingia tenuis</name>
    <dbReference type="NCBI Taxonomy" id="2763656"/>
    <lineage>
        <taxon>Bacteria</taxon>
        <taxon>Bacillati</taxon>
        <taxon>Bacillota</taxon>
        <taxon>Clostridia</taxon>
        <taxon>Christensenellales</taxon>
        <taxon>Christensenellaceae</taxon>
        <taxon>Guopingia</taxon>
    </lineage>
</organism>
<dbReference type="InterPro" id="IPR013022">
    <property type="entry name" value="Xyl_isomerase-like_TIM-brl"/>
</dbReference>
<reference evidence="2" key="1">
    <citation type="submission" date="2020-08" db="EMBL/GenBank/DDBJ databases">
        <title>Genome public.</title>
        <authorList>
            <person name="Liu C."/>
            <person name="Sun Q."/>
        </authorList>
    </citation>
    <scope>NUCLEOTIDE SEQUENCE</scope>
    <source>
        <strain evidence="2">NSJ-63</strain>
    </source>
</reference>
<keyword evidence="3" id="KW-1185">Reference proteome</keyword>
<dbReference type="Proteomes" id="UP000617951">
    <property type="component" value="Unassembled WGS sequence"/>
</dbReference>
<name>A0A926DH53_9FIRM</name>
<dbReference type="GO" id="GO:0016853">
    <property type="term" value="F:isomerase activity"/>
    <property type="evidence" value="ECO:0007669"/>
    <property type="project" value="UniProtKB-KW"/>
</dbReference>
<protein>
    <submittedName>
        <fullName evidence="2">Sugar phosphate isomerase/epimerase</fullName>
    </submittedName>
</protein>
<feature type="domain" description="Xylose isomerase-like TIM barrel" evidence="1">
    <location>
        <begin position="20"/>
        <end position="250"/>
    </location>
</feature>
<dbReference type="Pfam" id="PF01261">
    <property type="entry name" value="AP_endonuc_2"/>
    <property type="match status" value="1"/>
</dbReference>
<evidence type="ECO:0000313" key="3">
    <source>
        <dbReference type="Proteomes" id="UP000617951"/>
    </source>
</evidence>
<dbReference type="EMBL" id="JACRSS010000003">
    <property type="protein sequence ID" value="MBC8538688.1"/>
    <property type="molecule type" value="Genomic_DNA"/>
</dbReference>
<comment type="caution">
    <text evidence="2">The sequence shown here is derived from an EMBL/GenBank/DDBJ whole genome shotgun (WGS) entry which is preliminary data.</text>
</comment>
<keyword evidence="2" id="KW-0413">Isomerase</keyword>